<evidence type="ECO:0000256" key="1">
    <source>
        <dbReference type="ARBA" id="ARBA00008601"/>
    </source>
</evidence>
<dbReference type="CDD" id="cd14498">
    <property type="entry name" value="DSP"/>
    <property type="match status" value="1"/>
</dbReference>
<dbReference type="AlphaFoldDB" id="A0A196S4L6"/>
<dbReference type="PANTHER" id="PTHR45961:SF6">
    <property type="entry name" value="IP21249P"/>
    <property type="match status" value="1"/>
</dbReference>
<gene>
    <name evidence="6" type="ORF">AV274_6269</name>
</gene>
<dbReference type="PANTHER" id="PTHR45961">
    <property type="entry name" value="IP21249P"/>
    <property type="match status" value="1"/>
</dbReference>
<dbReference type="InterPro" id="IPR029021">
    <property type="entry name" value="Prot-tyrosine_phosphatase-like"/>
</dbReference>
<evidence type="ECO:0000313" key="7">
    <source>
        <dbReference type="Proteomes" id="UP000078348"/>
    </source>
</evidence>
<name>A0A196S4L6_BLAHN</name>
<keyword evidence="3" id="KW-0904">Protein phosphatase</keyword>
<evidence type="ECO:0000256" key="3">
    <source>
        <dbReference type="ARBA" id="ARBA00022912"/>
    </source>
</evidence>
<dbReference type="InterPro" id="IPR052103">
    <property type="entry name" value="Dual_spec_Phospatases"/>
</dbReference>
<keyword evidence="7" id="KW-1185">Reference proteome</keyword>
<dbReference type="PROSITE" id="PS50054">
    <property type="entry name" value="TYR_PHOSPHATASE_DUAL"/>
    <property type="match status" value="1"/>
</dbReference>
<dbReference type="InterPro" id="IPR020422">
    <property type="entry name" value="TYR_PHOSPHATASE_DUAL_dom"/>
</dbReference>
<comment type="caution">
    <text evidence="6">The sequence shown here is derived from an EMBL/GenBank/DDBJ whole genome shotgun (WGS) entry which is preliminary data.</text>
</comment>
<evidence type="ECO:0000313" key="6">
    <source>
        <dbReference type="EMBL" id="OAO12055.1"/>
    </source>
</evidence>
<reference evidence="6 7" key="1">
    <citation type="submission" date="2016-05" db="EMBL/GenBank/DDBJ databases">
        <title>Nuclear genome of Blastocystis sp. subtype 1 NandII.</title>
        <authorList>
            <person name="Gentekaki E."/>
            <person name="Curtis B."/>
            <person name="Stairs C."/>
            <person name="Eme L."/>
            <person name="Herman E."/>
            <person name="Klimes V."/>
            <person name="Arias M.C."/>
            <person name="Elias M."/>
            <person name="Hilliou F."/>
            <person name="Klute M."/>
            <person name="Malik S.-B."/>
            <person name="Pightling A."/>
            <person name="Rachubinski R."/>
            <person name="Salas D."/>
            <person name="Schlacht A."/>
            <person name="Suga H."/>
            <person name="Archibald J."/>
            <person name="Ball S.G."/>
            <person name="Clark G."/>
            <person name="Dacks J."/>
            <person name="Van Der Giezen M."/>
            <person name="Tsaousis A."/>
            <person name="Roger A."/>
        </authorList>
    </citation>
    <scope>NUCLEOTIDE SEQUENCE [LARGE SCALE GENOMIC DNA]</scope>
    <source>
        <strain evidence="7">ATCC 50177 / NandII</strain>
    </source>
</reference>
<dbReference type="InterPro" id="IPR000387">
    <property type="entry name" value="Tyr_Pase_dom"/>
</dbReference>
<dbReference type="SMART" id="SM00195">
    <property type="entry name" value="DSPc"/>
    <property type="match status" value="1"/>
</dbReference>
<feature type="domain" description="Tyrosine specific protein phosphatases" evidence="5">
    <location>
        <begin position="64"/>
        <end position="122"/>
    </location>
</feature>
<proteinExistence type="inferred from homology"/>
<evidence type="ECO:0000259" key="5">
    <source>
        <dbReference type="PROSITE" id="PS50056"/>
    </source>
</evidence>
<keyword evidence="2" id="KW-0378">Hydrolase</keyword>
<dbReference type="Gene3D" id="3.90.190.10">
    <property type="entry name" value="Protein tyrosine phosphatase superfamily"/>
    <property type="match status" value="1"/>
</dbReference>
<evidence type="ECO:0000259" key="4">
    <source>
        <dbReference type="PROSITE" id="PS50054"/>
    </source>
</evidence>
<organism evidence="6 7">
    <name type="scientific">Blastocystis sp. subtype 1 (strain ATCC 50177 / NandII)</name>
    <dbReference type="NCBI Taxonomy" id="478820"/>
    <lineage>
        <taxon>Eukaryota</taxon>
        <taxon>Sar</taxon>
        <taxon>Stramenopiles</taxon>
        <taxon>Bigyra</taxon>
        <taxon>Opalozoa</taxon>
        <taxon>Opalinata</taxon>
        <taxon>Blastocystidae</taxon>
        <taxon>Blastocystis</taxon>
    </lineage>
</organism>
<protein>
    <recommendedName>
        <fullName evidence="8">Dual specificity protein phosphatase</fullName>
    </recommendedName>
</protein>
<dbReference type="GO" id="GO:0004721">
    <property type="term" value="F:phosphoprotein phosphatase activity"/>
    <property type="evidence" value="ECO:0007669"/>
    <property type="project" value="UniProtKB-KW"/>
</dbReference>
<evidence type="ECO:0000256" key="2">
    <source>
        <dbReference type="ARBA" id="ARBA00022801"/>
    </source>
</evidence>
<dbReference type="SUPFAM" id="SSF52799">
    <property type="entry name" value="(Phosphotyrosine protein) phosphatases II"/>
    <property type="match status" value="1"/>
</dbReference>
<dbReference type="PROSITE" id="PS50056">
    <property type="entry name" value="TYR_PHOSPHATASE_2"/>
    <property type="match status" value="1"/>
</dbReference>
<sequence>MDQLSFIDDHVYVGTIAAATNEALLERIPISLVVNCTEESYELNNSDIEVVKHNVRKSGAISLREYYEDINKKIDSYTSSGRNVLIHCFYGMTRSCTCAIAYFMWKRKWGYDQAFHLVSEKRKECDIPYDVEIMLREYENQLLKGVQNTDVDSVCYNAVISITMKEGTNEEELLARMMMFPDYNHGVCLGRHEVTAGCFESRVMSFQAFVDESVDDESLEEELYNYLEGFDILSVQMQMLDE</sequence>
<feature type="domain" description="Tyrosine-protein phosphatase" evidence="4">
    <location>
        <begin position="3"/>
        <end position="144"/>
    </location>
</feature>
<dbReference type="Proteomes" id="UP000078348">
    <property type="component" value="Unassembled WGS sequence"/>
</dbReference>
<evidence type="ECO:0008006" key="8">
    <source>
        <dbReference type="Google" id="ProtNLM"/>
    </source>
</evidence>
<comment type="similarity">
    <text evidence="1">Belongs to the protein-tyrosine phosphatase family. Non-receptor class dual specificity subfamily.</text>
</comment>
<dbReference type="Pfam" id="PF00782">
    <property type="entry name" value="DSPc"/>
    <property type="match status" value="1"/>
</dbReference>
<dbReference type="InterPro" id="IPR000340">
    <property type="entry name" value="Dual-sp_phosphatase_cat-dom"/>
</dbReference>
<accession>A0A196S4L6</accession>
<dbReference type="EMBL" id="LXWW01000566">
    <property type="protein sequence ID" value="OAO12055.1"/>
    <property type="molecule type" value="Genomic_DNA"/>
</dbReference>
<dbReference type="STRING" id="478820.A0A196S4L6"/>
<dbReference type="OrthoDB" id="10252009at2759"/>